<comment type="caution">
    <text evidence="2">The sequence shown here is derived from an EMBL/GenBank/DDBJ whole genome shotgun (WGS) entry which is preliminary data.</text>
</comment>
<keyword evidence="1" id="KW-0812">Transmembrane</keyword>
<keyword evidence="1" id="KW-1133">Transmembrane helix</keyword>
<organism evidence="2 3">
    <name type="scientific">Smittium mucronatum</name>
    <dbReference type="NCBI Taxonomy" id="133383"/>
    <lineage>
        <taxon>Eukaryota</taxon>
        <taxon>Fungi</taxon>
        <taxon>Fungi incertae sedis</taxon>
        <taxon>Zoopagomycota</taxon>
        <taxon>Kickxellomycotina</taxon>
        <taxon>Harpellomycetes</taxon>
        <taxon>Harpellales</taxon>
        <taxon>Legeriomycetaceae</taxon>
        <taxon>Smittium</taxon>
    </lineage>
</organism>
<keyword evidence="3" id="KW-1185">Reference proteome</keyword>
<dbReference type="AlphaFoldDB" id="A0A1R0GZ69"/>
<evidence type="ECO:0000313" key="2">
    <source>
        <dbReference type="EMBL" id="OLY82212.1"/>
    </source>
</evidence>
<dbReference type="EMBL" id="LSSL01001761">
    <property type="protein sequence ID" value="OLY82212.1"/>
    <property type="molecule type" value="Genomic_DNA"/>
</dbReference>
<dbReference type="Proteomes" id="UP000187455">
    <property type="component" value="Unassembled WGS sequence"/>
</dbReference>
<sequence length="86" mass="9168">MSLAENGATLAPINTLEDLSNTVGNITFPGSIELKNNSSKDENGQIPEIDNVPKADSTYGWIIVVTGFFLFCNTFGVMTVAVLFPG</sequence>
<reference evidence="2 3" key="1">
    <citation type="journal article" date="2016" name="Mol. Biol. Evol.">
        <title>Genome-Wide Survey of Gut Fungi (Harpellales) Reveals the First Horizontally Transferred Ubiquitin Gene from a Mosquito Host.</title>
        <authorList>
            <person name="Wang Y."/>
            <person name="White M.M."/>
            <person name="Kvist S."/>
            <person name="Moncalvo J.M."/>
        </authorList>
    </citation>
    <scope>NUCLEOTIDE SEQUENCE [LARGE SCALE GENOMIC DNA]</scope>
    <source>
        <strain evidence="2 3">ALG-7-W6</strain>
    </source>
</reference>
<accession>A0A1R0GZ69</accession>
<feature type="transmembrane region" description="Helical" evidence="1">
    <location>
        <begin position="59"/>
        <end position="84"/>
    </location>
</feature>
<name>A0A1R0GZ69_9FUNG</name>
<keyword evidence="1" id="KW-0472">Membrane</keyword>
<evidence type="ECO:0000313" key="3">
    <source>
        <dbReference type="Proteomes" id="UP000187455"/>
    </source>
</evidence>
<proteinExistence type="predicted"/>
<gene>
    <name evidence="2" type="ORF">AYI68_g3671</name>
</gene>
<evidence type="ECO:0000256" key="1">
    <source>
        <dbReference type="SAM" id="Phobius"/>
    </source>
</evidence>
<protein>
    <submittedName>
        <fullName evidence="2">Uncharacterized protein</fullName>
    </submittedName>
</protein>